<evidence type="ECO:0000256" key="4">
    <source>
        <dbReference type="ARBA" id="ARBA00022475"/>
    </source>
</evidence>
<evidence type="ECO:0000256" key="9">
    <source>
        <dbReference type="ARBA" id="ARBA00022989"/>
    </source>
</evidence>
<feature type="transmembrane region" description="Helical" evidence="15">
    <location>
        <begin position="1485"/>
        <end position="1507"/>
    </location>
</feature>
<feature type="transmembrane region" description="Helical" evidence="15">
    <location>
        <begin position="1868"/>
        <end position="1888"/>
    </location>
</feature>
<keyword evidence="7 15" id="KW-0812">Transmembrane</keyword>
<dbReference type="STRING" id="52838.A0A4S8KEV4"/>
<evidence type="ECO:0000256" key="10">
    <source>
        <dbReference type="ARBA" id="ARBA00023136"/>
    </source>
</evidence>
<keyword evidence="10 15" id="KW-0472">Membrane</keyword>
<keyword evidence="9 15" id="KW-1133">Transmembrane helix</keyword>
<keyword evidence="18" id="KW-1185">Reference proteome</keyword>
<feature type="transmembrane region" description="Helical" evidence="15">
    <location>
        <begin position="585"/>
        <end position="603"/>
    </location>
</feature>
<feature type="transmembrane region" description="Helical" evidence="15">
    <location>
        <begin position="1734"/>
        <end position="1751"/>
    </location>
</feature>
<dbReference type="Pfam" id="PF14288">
    <property type="entry name" value="FKS1_dom1"/>
    <property type="match status" value="1"/>
</dbReference>
<feature type="domain" description="1,3-beta-glucan synthase component FKS1-like" evidence="16">
    <location>
        <begin position="351"/>
        <end position="467"/>
    </location>
</feature>
<comment type="catalytic activity">
    <reaction evidence="13">
        <text>[(1-&gt;3)-beta-D-glucosyl](n) + UDP-alpha-D-glucose = [(1-&gt;3)-beta-D-glucosyl](n+1) + UDP + H(+)</text>
        <dbReference type="Rhea" id="RHEA:21476"/>
        <dbReference type="Rhea" id="RHEA-COMP:11146"/>
        <dbReference type="Rhea" id="RHEA-COMP:14303"/>
        <dbReference type="ChEBI" id="CHEBI:15378"/>
        <dbReference type="ChEBI" id="CHEBI:37671"/>
        <dbReference type="ChEBI" id="CHEBI:58223"/>
        <dbReference type="ChEBI" id="CHEBI:58885"/>
        <dbReference type="EC" id="2.4.1.34"/>
    </reaction>
</comment>
<dbReference type="Pfam" id="PF02364">
    <property type="entry name" value="Glucan_synthase"/>
    <property type="match status" value="1"/>
</dbReference>
<evidence type="ECO:0000256" key="12">
    <source>
        <dbReference type="ARBA" id="ARBA00032165"/>
    </source>
</evidence>
<dbReference type="PANTHER" id="PTHR12741">
    <property type="entry name" value="LYST-INTERACTING PROTEIN LIP5 DOPAMINE RESPONSIVE PROTEIN DRG-1"/>
    <property type="match status" value="1"/>
</dbReference>
<evidence type="ECO:0000256" key="7">
    <source>
        <dbReference type="ARBA" id="ARBA00022692"/>
    </source>
</evidence>
<feature type="transmembrane region" description="Helical" evidence="15">
    <location>
        <begin position="1657"/>
        <end position="1679"/>
    </location>
</feature>
<evidence type="ECO:0000256" key="15">
    <source>
        <dbReference type="SAM" id="Phobius"/>
    </source>
</evidence>
<evidence type="ECO:0000256" key="1">
    <source>
        <dbReference type="ARBA" id="ARBA00004651"/>
    </source>
</evidence>
<dbReference type="InterPro" id="IPR003440">
    <property type="entry name" value="Glyco_trans_48_dom"/>
</dbReference>
<name>A0A4S8KEV4_MUSBA</name>
<accession>A0A4S8KEV4</accession>
<dbReference type="SMART" id="SM01205">
    <property type="entry name" value="FKS1_dom1"/>
    <property type="match status" value="1"/>
</dbReference>
<feature type="transmembrane region" description="Helical" evidence="15">
    <location>
        <begin position="1763"/>
        <end position="1783"/>
    </location>
</feature>
<comment type="caution">
    <text evidence="17">The sequence shown here is derived from an EMBL/GenBank/DDBJ whole genome shotgun (WGS) entry which is preliminary data.</text>
</comment>
<organism evidence="17 18">
    <name type="scientific">Musa balbisiana</name>
    <name type="common">Banana</name>
    <dbReference type="NCBI Taxonomy" id="52838"/>
    <lineage>
        <taxon>Eukaryota</taxon>
        <taxon>Viridiplantae</taxon>
        <taxon>Streptophyta</taxon>
        <taxon>Embryophyta</taxon>
        <taxon>Tracheophyta</taxon>
        <taxon>Spermatophyta</taxon>
        <taxon>Magnoliopsida</taxon>
        <taxon>Liliopsida</taxon>
        <taxon>Zingiberales</taxon>
        <taxon>Musaceae</taxon>
        <taxon>Musa</taxon>
    </lineage>
</organism>
<gene>
    <name evidence="17" type="ORF">C4D60_Mb04t25960</name>
</gene>
<feature type="transmembrane region" description="Helical" evidence="15">
    <location>
        <begin position="1804"/>
        <end position="1824"/>
    </location>
</feature>
<feature type="region of interest" description="Disordered" evidence="14">
    <location>
        <begin position="1"/>
        <end position="49"/>
    </location>
</feature>
<dbReference type="GO" id="GO:0003843">
    <property type="term" value="F:1,3-beta-D-glucan synthase activity"/>
    <property type="evidence" value="ECO:0007669"/>
    <property type="project" value="UniProtKB-EC"/>
</dbReference>
<feature type="compositionally biased region" description="Basic residues" evidence="14">
    <location>
        <begin position="17"/>
        <end position="27"/>
    </location>
</feature>
<dbReference type="EC" id="2.4.1.34" evidence="3"/>
<comment type="subcellular location">
    <subcellularLocation>
        <location evidence="1">Cell membrane</location>
        <topology evidence="1">Multi-pass membrane protein</topology>
    </subcellularLocation>
</comment>
<evidence type="ECO:0000256" key="5">
    <source>
        <dbReference type="ARBA" id="ARBA00022676"/>
    </source>
</evidence>
<feature type="transmembrane region" description="Helical" evidence="15">
    <location>
        <begin position="1830"/>
        <end position="1848"/>
    </location>
</feature>
<feature type="transmembrane region" description="Helical" evidence="15">
    <location>
        <begin position="728"/>
        <end position="749"/>
    </location>
</feature>
<dbReference type="Proteomes" id="UP000317650">
    <property type="component" value="Chromosome 4"/>
</dbReference>
<dbReference type="PANTHER" id="PTHR12741:SF16">
    <property type="entry name" value="CALLOSE SYNTHASE 7"/>
    <property type="match status" value="1"/>
</dbReference>
<keyword evidence="4" id="KW-1003">Cell membrane</keyword>
<proteinExistence type="inferred from homology"/>
<dbReference type="InterPro" id="IPR023175">
    <property type="entry name" value="Vta1/CALS_N_sf"/>
</dbReference>
<evidence type="ECO:0000256" key="8">
    <source>
        <dbReference type="ARBA" id="ARBA00022960"/>
    </source>
</evidence>
<feature type="transmembrane region" description="Helical" evidence="15">
    <location>
        <begin position="679"/>
        <end position="700"/>
    </location>
</feature>
<feature type="transmembrane region" description="Helical" evidence="15">
    <location>
        <begin position="629"/>
        <end position="650"/>
    </location>
</feature>
<comment type="similarity">
    <text evidence="2">Belongs to the glycosyltransferase 48 family.</text>
</comment>
<evidence type="ECO:0000256" key="6">
    <source>
        <dbReference type="ARBA" id="ARBA00022679"/>
    </source>
</evidence>
<dbReference type="GO" id="GO:0000148">
    <property type="term" value="C:1,3-beta-D-glucan synthase complex"/>
    <property type="evidence" value="ECO:0007669"/>
    <property type="project" value="InterPro"/>
</dbReference>
<reference evidence="17 18" key="1">
    <citation type="journal article" date="2019" name="Nat. Plants">
        <title>Genome sequencing of Musa balbisiana reveals subgenome evolution and function divergence in polyploid bananas.</title>
        <authorList>
            <person name="Yao X."/>
        </authorList>
    </citation>
    <scope>NUCLEOTIDE SEQUENCE [LARGE SCALE GENOMIC DNA]</scope>
    <source>
        <strain evidence="18">cv. DH-PKW</strain>
        <tissue evidence="17">Leaves</tissue>
    </source>
</reference>
<evidence type="ECO:0000259" key="16">
    <source>
        <dbReference type="SMART" id="SM01205"/>
    </source>
</evidence>
<keyword evidence="5" id="KW-0328">Glycosyltransferase</keyword>
<protein>
    <recommendedName>
        <fullName evidence="12">1,3-beta-glucan synthase</fullName>
        <ecNumber evidence="3">2.4.1.34</ecNumber>
    </recommendedName>
    <alternativeName>
        <fullName evidence="12">1,3-beta-glucan synthase</fullName>
    </alternativeName>
</protein>
<evidence type="ECO:0000256" key="2">
    <source>
        <dbReference type="ARBA" id="ARBA00009040"/>
    </source>
</evidence>
<keyword evidence="8" id="KW-0133">Cell shape</keyword>
<dbReference type="Gene3D" id="1.25.40.270">
    <property type="entry name" value="Vacuolar protein sorting-associated protein vta1"/>
    <property type="match status" value="1"/>
</dbReference>
<evidence type="ECO:0000313" key="17">
    <source>
        <dbReference type="EMBL" id="THU73731.1"/>
    </source>
</evidence>
<dbReference type="InterPro" id="IPR058851">
    <property type="entry name" value="CALS1_helical"/>
</dbReference>
<dbReference type="InterPro" id="IPR039431">
    <property type="entry name" value="Vta1/CALS_N"/>
</dbReference>
<keyword evidence="6" id="KW-0808">Transferase</keyword>
<dbReference type="GO" id="GO:0006075">
    <property type="term" value="P:(1-&gt;3)-beta-D-glucan biosynthetic process"/>
    <property type="evidence" value="ECO:0007669"/>
    <property type="project" value="InterPro"/>
</dbReference>
<keyword evidence="11" id="KW-0961">Cell wall biogenesis/degradation</keyword>
<evidence type="ECO:0000256" key="3">
    <source>
        <dbReference type="ARBA" id="ARBA00012589"/>
    </source>
</evidence>
<dbReference type="Pfam" id="PF04652">
    <property type="entry name" value="Vta1"/>
    <property type="match status" value="1"/>
</dbReference>
<evidence type="ECO:0000256" key="14">
    <source>
        <dbReference type="SAM" id="MobiDB-lite"/>
    </source>
</evidence>
<dbReference type="EMBL" id="PYDT01000001">
    <property type="protein sequence ID" value="THU73731.1"/>
    <property type="molecule type" value="Genomic_DNA"/>
</dbReference>
<evidence type="ECO:0000256" key="11">
    <source>
        <dbReference type="ARBA" id="ARBA00023316"/>
    </source>
</evidence>
<evidence type="ECO:0000313" key="18">
    <source>
        <dbReference type="Proteomes" id="UP000317650"/>
    </source>
</evidence>
<sequence length="1929" mass="223040">MASSSKHGGGEVAGGPKMRKAPSRKFTHTSTTLDVQPEDDATTPPDSELVPSSLNSIVPILRVANEIESLNARVAYLCRFHAFEMAHNLDPKSDKRGVRQFKTYLLHRLEKDEVEVKPQLAKNDAKEIQKFYQYYYRNFIKEGPAKSKPEEMTKHYQIASVLYDVLKTLVPPDKVDDETNRYAREVERKKGHFTPYNILPLHLSGGASAIMELPEIRAAVSALRNVDNLPWSRQQPSTSSQPEADGILVFDDGESSVHDLLDWLGLHFGFQKGNVDNQREHLVLLLANIDIKEKVLEEYFLLDAKTVQSLKEKVFKNYTSWCKYLQRKSNIRPFLHGSMHQRNLSDAQSQQLDLLYIGLYFLIWGEASNVRFMPECLCYIFHHMADELYGTIFGNVESASGGVFEPAYKGERSFLRDIVTPIYNVMLKEVQRSKSSTLSHSRWRNYDDLNEYFWSKDCFDKLGWPMDTRADFFADSVSIHPKIDDKFSADSEAIHQKTENDQSLRGKRKPKTNFVEIRTFWHLFRSFDRMWTFFILAFQAMLIVAWSPSGSVTALFDPDVFRTALDIMLSWKSWGSMQYSQIFRYLLKFAVATGWIIILPVSYSSSAQNPTGLVKFFSNWAGDWRSQYLYSYAIVIYMLPNLLAAMLFMLPRLRRIIERSNSNPRLYVGRGMHEGMFSLLKYTLFWILLLISKLAFSYYVEINPLVEPTKTIMDLGAGTYEWHEFFPYLQHNIGVVITIWAPIVLVYFMDTQIWYAIFSTIFGGIHGAFSHLGEIRTLGMLRSRFESVPSAFTDRLMPSSKKELKGNQEEIERGNIAKFSHIWNAFINSLRDEDLISNKEKDLLLVPYSSGNIAVVQWPPFLLASKIPIALDMAKDFKRTGQGELIKKIKYDNYMFSAIIECYETLRDILNNLLNDMEDRKIISQICSEVESSIDNNSFLESFQMSELLQLSNKLEKLLNLLKLEYEGIESYKTQIINVLQDIMEIITQDVMTNGRGIYVKPSGVANEDERKQMFTNLRLELTENRSWREKVVRLHLLLTVKESAINVPINLDARRRITFFANSLFMKLPKTPKVRNMFSFSVLTPFYKEEVLYSDEELKKENEDGISIIFYLQKIYPDEWRNFLERTNNETDENSKNHMDDLRHWVSYRGQTLSRTVRGMMYYRQALQLQCYLDMVEDRAIFRDPWTLSLEQHNDDQKNLLARSYAIADMKFTYVYGMQKKSHEAKDRSCYTNIHNLMLKFPSLRVAYIDEIEEIVGGKPQKIYYSVLVKGTDKHDEEIYRIKLPGKPTDIGEGKPENQNHAIIFTRGEALQTIDMNQDNYLEEAFKIRNTLEEFGYKHGPTILGLREHIFTGSVSSLAWFMSNQETSFVTIGQRILANPLKVRFHYGHPDIFDRIFHLTRGGISKASKTINLSEDIFAGFNSTLRGGNVTHREYIQVGKGRDVGMNQISLFEAKVSNGNGEQTLSRDVYRLGRRFDFYRMLSFYFTTVGFYFSSMITVLTVYVFLYGRLYLVMSGLERSILEDPRIQQNSKPLENALASQSVFQLGLLLVLPMVMEVGLEKGFRTAIGEFILMQLQLAPVFFTFQLGTKAHYYGRTILHGGAKYRATGRGFVVFHAKFADNYRMYSRSHFVKGLELLILLVVYEVYGYSYRSSTLYLFVTFSMWFLVASWLFAPFVFNPSGFDWQKTVDDWTDWKKWMGNRGGIGIPIDSSWESWWESEHEHLKHTSIRGRVLEIILALRFLIFQYGIVYHLNIAHHSKSVLVYGLSWLVMLTVLAALKMVSMGRRRFGTDFQLMFRILKGLLFLGFVSVMTVLFIVCGLTISDVFAALLGFMPTGWFLLLIGQACRPLFKKMGFWDSIKELGRAYEYVMGLLIFVPIVVLSWFPFVSEFQTRLLFNQAFSRGLQISMILAGKTDSGVNMPQLTSGK</sequence>
<dbReference type="GO" id="GO:0005886">
    <property type="term" value="C:plasma membrane"/>
    <property type="evidence" value="ECO:0007669"/>
    <property type="project" value="UniProtKB-SubCell"/>
</dbReference>
<dbReference type="InterPro" id="IPR026899">
    <property type="entry name" value="FKS1-like_dom1"/>
</dbReference>
<feature type="transmembrane region" description="Helical" evidence="15">
    <location>
        <begin position="530"/>
        <end position="547"/>
    </location>
</feature>
<dbReference type="GO" id="GO:0008360">
    <property type="term" value="P:regulation of cell shape"/>
    <property type="evidence" value="ECO:0007669"/>
    <property type="project" value="UniProtKB-KW"/>
</dbReference>
<dbReference type="Pfam" id="PF25968">
    <property type="entry name" value="CALS1"/>
    <property type="match status" value="1"/>
</dbReference>
<evidence type="ECO:0000256" key="13">
    <source>
        <dbReference type="ARBA" id="ARBA00047777"/>
    </source>
</evidence>